<dbReference type="PANTHER" id="PTHR12176:SF79">
    <property type="entry name" value="METHYLTRANSFERASE TYPE 11 DOMAIN-CONTAINING PROTEIN"/>
    <property type="match status" value="1"/>
</dbReference>
<feature type="region of interest" description="Disordered" evidence="4">
    <location>
        <begin position="132"/>
        <end position="151"/>
    </location>
</feature>
<accession>A0ABD3PBR1</accession>
<dbReference type="SUPFAM" id="SSF53335">
    <property type="entry name" value="S-adenosyl-L-methionine-dependent methyltransferases"/>
    <property type="match status" value="1"/>
</dbReference>
<dbReference type="InterPro" id="IPR051419">
    <property type="entry name" value="Lys/N-term_MeTrsfase_sf"/>
</dbReference>
<evidence type="ECO:0000313" key="5">
    <source>
        <dbReference type="EMBL" id="KAL3783840.1"/>
    </source>
</evidence>
<dbReference type="InterPro" id="IPR029063">
    <property type="entry name" value="SAM-dependent_MTases_sf"/>
</dbReference>
<evidence type="ECO:0000256" key="2">
    <source>
        <dbReference type="ARBA" id="ARBA00022603"/>
    </source>
</evidence>
<dbReference type="Proteomes" id="UP001530315">
    <property type="component" value="Unassembled WGS sequence"/>
</dbReference>
<evidence type="ECO:0000256" key="3">
    <source>
        <dbReference type="ARBA" id="ARBA00022679"/>
    </source>
</evidence>
<evidence type="ECO:0000256" key="4">
    <source>
        <dbReference type="SAM" id="MobiDB-lite"/>
    </source>
</evidence>
<protein>
    <recommendedName>
        <fullName evidence="7">Methyltransferase type 11 domain-containing protein</fullName>
    </recommendedName>
</protein>
<dbReference type="GO" id="GO:0008168">
    <property type="term" value="F:methyltransferase activity"/>
    <property type="evidence" value="ECO:0007669"/>
    <property type="project" value="UniProtKB-KW"/>
</dbReference>
<reference evidence="5 6" key="1">
    <citation type="submission" date="2024-10" db="EMBL/GenBank/DDBJ databases">
        <title>Updated reference genomes for cyclostephanoid diatoms.</title>
        <authorList>
            <person name="Roberts W.R."/>
            <person name="Alverson A.J."/>
        </authorList>
    </citation>
    <scope>NUCLEOTIDE SEQUENCE [LARGE SCALE GENOMIC DNA]</scope>
    <source>
        <strain evidence="5 6">AJA276-08</strain>
    </source>
</reference>
<dbReference type="GO" id="GO:0032259">
    <property type="term" value="P:methylation"/>
    <property type="evidence" value="ECO:0007669"/>
    <property type="project" value="UniProtKB-KW"/>
</dbReference>
<dbReference type="Gene3D" id="3.40.50.150">
    <property type="entry name" value="Vaccinia Virus protein VP39"/>
    <property type="match status" value="1"/>
</dbReference>
<evidence type="ECO:0008006" key="7">
    <source>
        <dbReference type="Google" id="ProtNLM"/>
    </source>
</evidence>
<dbReference type="PANTHER" id="PTHR12176">
    <property type="entry name" value="SAM-DEPENDENT METHYLTRANSFERASE SUPERFAMILY PROTEIN"/>
    <property type="match status" value="1"/>
</dbReference>
<gene>
    <name evidence="5" type="ORF">ACHAW5_004948</name>
</gene>
<evidence type="ECO:0000313" key="6">
    <source>
        <dbReference type="Proteomes" id="UP001530315"/>
    </source>
</evidence>
<name>A0ABD3PBR1_9STRA</name>
<keyword evidence="6" id="KW-1185">Reference proteome</keyword>
<comment type="caution">
    <text evidence="5">The sequence shown here is derived from an EMBL/GenBank/DDBJ whole genome shotgun (WGS) entry which is preliminary data.</text>
</comment>
<keyword evidence="3" id="KW-0808">Transferase</keyword>
<keyword evidence="2" id="KW-0489">Methyltransferase</keyword>
<sequence>MAHQYGEVDYWDDRYTNEREPFEWYMGYGGIRHFLTGKYLMSSVDIASDKSQSTNKDMKGPFQSTEDCRVLIAGCGNSQVGESMLCDGFGKITNVDFSKIVVEQMRGRYSDEWYDELYTRLRRERKLGEVEANSSNIGKKPHVRSPTTKEKVEIPTIEKSKMRFECLDLTKKLTSFQDASFDLIFCKGALDAVLCSANTTDRVQCMMNECHRILDDKHGVMIIISYGEPENRLNCFDCNLWEIKTYTVPKPYVPGEKTGSDYYVYILFKKHGRN</sequence>
<dbReference type="EMBL" id="JALLAZ020000953">
    <property type="protein sequence ID" value="KAL3783840.1"/>
    <property type="molecule type" value="Genomic_DNA"/>
</dbReference>
<comment type="similarity">
    <text evidence="1">Belongs to the methyltransferase superfamily.</text>
</comment>
<evidence type="ECO:0000256" key="1">
    <source>
        <dbReference type="ARBA" id="ARBA00008361"/>
    </source>
</evidence>
<dbReference type="AlphaFoldDB" id="A0ABD3PBR1"/>
<proteinExistence type="inferred from homology"/>
<organism evidence="5 6">
    <name type="scientific">Stephanodiscus triporus</name>
    <dbReference type="NCBI Taxonomy" id="2934178"/>
    <lineage>
        <taxon>Eukaryota</taxon>
        <taxon>Sar</taxon>
        <taxon>Stramenopiles</taxon>
        <taxon>Ochrophyta</taxon>
        <taxon>Bacillariophyta</taxon>
        <taxon>Coscinodiscophyceae</taxon>
        <taxon>Thalassiosirophycidae</taxon>
        <taxon>Stephanodiscales</taxon>
        <taxon>Stephanodiscaceae</taxon>
        <taxon>Stephanodiscus</taxon>
    </lineage>
</organism>